<keyword evidence="9" id="KW-1185">Reference proteome</keyword>
<dbReference type="Gene3D" id="3.30.160.60">
    <property type="entry name" value="Classic Zinc Finger"/>
    <property type="match status" value="1"/>
</dbReference>
<gene>
    <name evidence="7 8" type="primary">mltG</name>
    <name evidence="8" type="ORF">ACFQPC_03830</name>
</gene>
<keyword evidence="1 7" id="KW-1003">Cell membrane</keyword>
<evidence type="ECO:0000313" key="9">
    <source>
        <dbReference type="Proteomes" id="UP001596542"/>
    </source>
</evidence>
<dbReference type="PANTHER" id="PTHR30518:SF2">
    <property type="entry name" value="ENDOLYTIC MUREIN TRANSGLYCOSYLASE"/>
    <property type="match status" value="1"/>
</dbReference>
<keyword evidence="3 7" id="KW-1133">Transmembrane helix</keyword>
<comment type="catalytic activity">
    <reaction evidence="7">
        <text>a peptidoglycan chain = a peptidoglycan chain with N-acetyl-1,6-anhydromuramyl-[peptide] at the reducing end + a peptidoglycan chain with N-acetylglucosamine at the non-reducing end.</text>
        <dbReference type="EC" id="4.2.2.29"/>
    </reaction>
</comment>
<proteinExistence type="inferred from homology"/>
<sequence length="329" mass="36431">MKKLFRRIILLGIIAGASFMFWAEQPILPTEQTSGVEFTIAAGSGLRSSMQQIDAAGVPANPWLMTVLAQITGNSTKLKAGTYELKPGTTPNGLIKQLVRGEFVQEALTIIEGWNFRQMRQAIDNHPGLKHDTAGLSDKDLMAKVSTDFPLPEGLFYPDTYLFAKNSSDLQIYKQAHNLMLKRLNEAWLARNDNLPYATPYEALIMASIVEKETGKKSERSMIAGVFVNRLRQGMLLQTDPTVIYGMGEQFKGNIRKRDLQTDTPHNTYTRLGLPPTPIALPGAESLHAAMNPAQTDAVYFVARGDGSSQFSATLDEHNNAVNKYQRGR</sequence>
<evidence type="ECO:0000256" key="6">
    <source>
        <dbReference type="ARBA" id="ARBA00023316"/>
    </source>
</evidence>
<evidence type="ECO:0000256" key="2">
    <source>
        <dbReference type="ARBA" id="ARBA00022692"/>
    </source>
</evidence>
<dbReference type="Pfam" id="PF02618">
    <property type="entry name" value="YceG"/>
    <property type="match status" value="1"/>
</dbReference>
<dbReference type="HAMAP" id="MF_02065">
    <property type="entry name" value="MltG"/>
    <property type="match status" value="1"/>
</dbReference>
<dbReference type="Gene3D" id="3.30.1490.480">
    <property type="entry name" value="Endolytic murein transglycosylase"/>
    <property type="match status" value="1"/>
</dbReference>
<comment type="caution">
    <text evidence="8">The sequence shown here is derived from an EMBL/GenBank/DDBJ whole genome shotgun (WGS) entry which is preliminary data.</text>
</comment>
<dbReference type="PANTHER" id="PTHR30518">
    <property type="entry name" value="ENDOLYTIC MUREIN TRANSGLYCOSYLASE"/>
    <property type="match status" value="1"/>
</dbReference>
<dbReference type="Proteomes" id="UP001596542">
    <property type="component" value="Unassembled WGS sequence"/>
</dbReference>
<organism evidence="8 9">
    <name type="scientific">Herminiimonas glaciei</name>
    <dbReference type="NCBI Taxonomy" id="523788"/>
    <lineage>
        <taxon>Bacteria</taxon>
        <taxon>Pseudomonadati</taxon>
        <taxon>Pseudomonadota</taxon>
        <taxon>Betaproteobacteria</taxon>
        <taxon>Burkholderiales</taxon>
        <taxon>Oxalobacteraceae</taxon>
        <taxon>Herminiimonas</taxon>
    </lineage>
</organism>
<evidence type="ECO:0000313" key="8">
    <source>
        <dbReference type="EMBL" id="MFC7287159.1"/>
    </source>
</evidence>
<dbReference type="InterPro" id="IPR003770">
    <property type="entry name" value="MLTG-like"/>
</dbReference>
<dbReference type="EMBL" id="JBHTBU010000001">
    <property type="protein sequence ID" value="MFC7287159.1"/>
    <property type="molecule type" value="Genomic_DNA"/>
</dbReference>
<dbReference type="RefSeq" id="WP_382270272.1">
    <property type="nucleotide sequence ID" value="NZ_JBHTBU010000001.1"/>
</dbReference>
<evidence type="ECO:0000256" key="5">
    <source>
        <dbReference type="ARBA" id="ARBA00023239"/>
    </source>
</evidence>
<name>A0ABW2I7Y4_9BURK</name>
<keyword evidence="2 7" id="KW-0812">Transmembrane</keyword>
<dbReference type="EC" id="4.2.2.29" evidence="7"/>
<reference evidence="9" key="1">
    <citation type="journal article" date="2019" name="Int. J. Syst. Evol. Microbiol.">
        <title>The Global Catalogue of Microorganisms (GCM) 10K type strain sequencing project: providing services to taxonomists for standard genome sequencing and annotation.</title>
        <authorList>
            <consortium name="The Broad Institute Genomics Platform"/>
            <consortium name="The Broad Institute Genome Sequencing Center for Infectious Disease"/>
            <person name="Wu L."/>
            <person name="Ma J."/>
        </authorList>
    </citation>
    <scope>NUCLEOTIDE SEQUENCE [LARGE SCALE GENOMIC DNA]</scope>
    <source>
        <strain evidence="9">KACC 12508</strain>
    </source>
</reference>
<keyword evidence="4 7" id="KW-0472">Membrane</keyword>
<evidence type="ECO:0000256" key="7">
    <source>
        <dbReference type="HAMAP-Rule" id="MF_02065"/>
    </source>
</evidence>
<evidence type="ECO:0000256" key="3">
    <source>
        <dbReference type="ARBA" id="ARBA00022989"/>
    </source>
</evidence>
<dbReference type="NCBIfam" id="TIGR00247">
    <property type="entry name" value="endolytic transglycosylase MltG"/>
    <property type="match status" value="1"/>
</dbReference>
<accession>A0ABW2I7Y4</accession>
<evidence type="ECO:0000256" key="4">
    <source>
        <dbReference type="ARBA" id="ARBA00023136"/>
    </source>
</evidence>
<comment type="function">
    <text evidence="7">Functions as a peptidoglycan terminase that cleaves nascent peptidoglycan strands endolytically to terminate their elongation.</text>
</comment>
<feature type="site" description="Important for catalytic activity" evidence="7">
    <location>
        <position position="213"/>
    </location>
</feature>
<evidence type="ECO:0000256" key="1">
    <source>
        <dbReference type="ARBA" id="ARBA00022475"/>
    </source>
</evidence>
<keyword evidence="6 7" id="KW-0961">Cell wall biogenesis/degradation</keyword>
<keyword evidence="5 7" id="KW-0456">Lyase</keyword>
<dbReference type="CDD" id="cd08010">
    <property type="entry name" value="MltG_like"/>
    <property type="match status" value="1"/>
</dbReference>
<comment type="similarity">
    <text evidence="7">Belongs to the transglycosylase MltG family.</text>
</comment>
<protein>
    <recommendedName>
        <fullName evidence="7">Endolytic murein transglycosylase</fullName>
        <ecNumber evidence="7">4.2.2.29</ecNumber>
    </recommendedName>
    <alternativeName>
        <fullName evidence="7">Peptidoglycan lytic transglycosylase</fullName>
    </alternativeName>
    <alternativeName>
        <fullName evidence="7">Peptidoglycan polymerization terminase</fullName>
    </alternativeName>
</protein>
<keyword evidence="7" id="KW-0997">Cell inner membrane</keyword>